<dbReference type="PANTHER" id="PTHR21064">
    <property type="entry name" value="AMINOGLYCOSIDE PHOSPHOTRANSFERASE DOMAIN-CONTAINING PROTEIN-RELATED"/>
    <property type="match status" value="1"/>
</dbReference>
<dbReference type="PANTHER" id="PTHR21064:SF6">
    <property type="entry name" value="AMINOGLYCOSIDE PHOSPHOTRANSFERASE DOMAIN-CONTAINING PROTEIN"/>
    <property type="match status" value="1"/>
</dbReference>
<evidence type="ECO:0000313" key="5">
    <source>
        <dbReference type="Proteomes" id="UP001596233"/>
    </source>
</evidence>
<dbReference type="InterPro" id="IPR002575">
    <property type="entry name" value="Aminoglycoside_PTrfase"/>
</dbReference>
<dbReference type="Gene3D" id="3.30.200.20">
    <property type="entry name" value="Phosphorylase Kinase, domain 1"/>
    <property type="match status" value="1"/>
</dbReference>
<dbReference type="SUPFAM" id="SSF56112">
    <property type="entry name" value="Protein kinase-like (PK-like)"/>
    <property type="match status" value="1"/>
</dbReference>
<evidence type="ECO:0000256" key="2">
    <source>
        <dbReference type="SAM" id="Phobius"/>
    </source>
</evidence>
<dbReference type="InterPro" id="IPR011009">
    <property type="entry name" value="Kinase-like_dom_sf"/>
</dbReference>
<dbReference type="Gene3D" id="3.90.1200.10">
    <property type="match status" value="1"/>
</dbReference>
<dbReference type="RefSeq" id="WP_379234032.1">
    <property type="nucleotide sequence ID" value="NZ_JBHSTE010000003.1"/>
</dbReference>
<evidence type="ECO:0000313" key="4">
    <source>
        <dbReference type="EMBL" id="MFC6333014.1"/>
    </source>
</evidence>
<dbReference type="EMBL" id="JBHSTE010000003">
    <property type="protein sequence ID" value="MFC6333014.1"/>
    <property type="molecule type" value="Genomic_DNA"/>
</dbReference>
<keyword evidence="2" id="KW-0472">Membrane</keyword>
<keyword evidence="2" id="KW-1133">Transmembrane helix</keyword>
<evidence type="ECO:0000259" key="3">
    <source>
        <dbReference type="Pfam" id="PF01636"/>
    </source>
</evidence>
<feature type="domain" description="Aminoglycoside phosphotransferase" evidence="3">
    <location>
        <begin position="20"/>
        <end position="253"/>
    </location>
</feature>
<accession>A0ABW1V2L4</accession>
<gene>
    <name evidence="4" type="ORF">ACFP56_10300</name>
</gene>
<sequence length="332" mass="38536">MDIFNELVSHYFELQPEAFRPVPFGLTNHSRIVDINNRSYIARIYDKSTKTIDRLRYEIELTAFLTQQQLSFDVPFFLRTINDSTYVELSNGQLGVMMLFIEGAAPDLERLLDVEEYGRVVGEVSVALQAYLPSAQSSSHISFNRVESLHPLANNNHVLQFLSKPPFFIAQQKLDKIIEIMNELKHIQPKLDQLPKQVVHHDLLLFNLLIDPETRKMNGVLDFDFASYDVRALEPAICITHLVQVNSQPLEAIAVFWSEYKRFMELTPVEIVYVPALIRLYYIALIYIYIGQAYSGREIEQYFLFIVDQLEHMEQWLGQHAHELESILKGEV</sequence>
<dbReference type="Pfam" id="PF01636">
    <property type="entry name" value="APH"/>
    <property type="match status" value="1"/>
</dbReference>
<name>A0ABW1V2L4_9BACL</name>
<keyword evidence="2" id="KW-0812">Transmembrane</keyword>
<proteinExistence type="inferred from homology"/>
<reference evidence="5" key="1">
    <citation type="journal article" date="2019" name="Int. J. Syst. Evol. Microbiol.">
        <title>The Global Catalogue of Microorganisms (GCM) 10K type strain sequencing project: providing services to taxonomists for standard genome sequencing and annotation.</title>
        <authorList>
            <consortium name="The Broad Institute Genomics Platform"/>
            <consortium name="The Broad Institute Genome Sequencing Center for Infectious Disease"/>
            <person name="Wu L."/>
            <person name="Ma J."/>
        </authorList>
    </citation>
    <scope>NUCLEOTIDE SEQUENCE [LARGE SCALE GENOMIC DNA]</scope>
    <source>
        <strain evidence="5">PCU 280</strain>
    </source>
</reference>
<keyword evidence="5" id="KW-1185">Reference proteome</keyword>
<comment type="similarity">
    <text evidence="1">Belongs to the pseudomonas-type ThrB family.</text>
</comment>
<comment type="caution">
    <text evidence="4">The sequence shown here is derived from an EMBL/GenBank/DDBJ whole genome shotgun (WGS) entry which is preliminary data.</text>
</comment>
<dbReference type="InterPro" id="IPR050249">
    <property type="entry name" value="Pseudomonas-type_ThrB"/>
</dbReference>
<feature type="transmembrane region" description="Helical" evidence="2">
    <location>
        <begin position="271"/>
        <end position="290"/>
    </location>
</feature>
<evidence type="ECO:0000256" key="1">
    <source>
        <dbReference type="ARBA" id="ARBA00038240"/>
    </source>
</evidence>
<protein>
    <submittedName>
        <fullName evidence="4">Phosphotransferase enzyme family protein</fullName>
    </submittedName>
</protein>
<dbReference type="Proteomes" id="UP001596233">
    <property type="component" value="Unassembled WGS sequence"/>
</dbReference>
<organism evidence="4 5">
    <name type="scientific">Paenibacillus septentrionalis</name>
    <dbReference type="NCBI Taxonomy" id="429342"/>
    <lineage>
        <taxon>Bacteria</taxon>
        <taxon>Bacillati</taxon>
        <taxon>Bacillota</taxon>
        <taxon>Bacilli</taxon>
        <taxon>Bacillales</taxon>
        <taxon>Paenibacillaceae</taxon>
        <taxon>Paenibacillus</taxon>
    </lineage>
</organism>